<dbReference type="EMBL" id="ML179362">
    <property type="protein sequence ID" value="THU89595.1"/>
    <property type="molecule type" value="Genomic_DNA"/>
</dbReference>
<evidence type="ECO:0000313" key="3">
    <source>
        <dbReference type="Proteomes" id="UP000297245"/>
    </source>
</evidence>
<name>A0A4V4HE54_DENBC</name>
<evidence type="ECO:0000256" key="1">
    <source>
        <dbReference type="SAM" id="MobiDB-lite"/>
    </source>
</evidence>
<dbReference type="OrthoDB" id="10683844at2759"/>
<sequence length="355" mass="40112">MSGIRVPHTPCLDHFTKKRNGFGKYCHCESQLAKRLRNSIQRSLDLALSCSRHEDRLYAVINEIFHAISLFVTPKAENDHAAWVNHPQHLLVPHGLEDMSSKHFLNLLLQGAFALQAFPTQQIIYVFFFAGCWFTLLRFKRPQVESEKTAPQCSTSDTQNTLMASAVMLKEFQIAGYVPEKNKPSVPFYAEPIFDTDMDQADGKYTWKTPLILSQKFCEAVSLMCSELNEDFDILESSLFASTIHTANVSLPVEKTQRDEAISYWYELVEPPKTPKASGSKSAYEESPIRDLQGNVIEEDEGSLFEPSPSPWKGKNHKSGSGFMSQIAQNKRGRSVSGEGERTTSEPSRNRPRNE</sequence>
<organism evidence="2 3">
    <name type="scientific">Dendrothele bispora (strain CBS 962.96)</name>
    <dbReference type="NCBI Taxonomy" id="1314807"/>
    <lineage>
        <taxon>Eukaryota</taxon>
        <taxon>Fungi</taxon>
        <taxon>Dikarya</taxon>
        <taxon>Basidiomycota</taxon>
        <taxon>Agaricomycotina</taxon>
        <taxon>Agaricomycetes</taxon>
        <taxon>Agaricomycetidae</taxon>
        <taxon>Agaricales</taxon>
        <taxon>Agaricales incertae sedis</taxon>
        <taxon>Dendrothele</taxon>
    </lineage>
</organism>
<feature type="region of interest" description="Disordered" evidence="1">
    <location>
        <begin position="296"/>
        <end position="355"/>
    </location>
</feature>
<proteinExistence type="predicted"/>
<reference evidence="2 3" key="1">
    <citation type="journal article" date="2019" name="Nat. Ecol. Evol.">
        <title>Megaphylogeny resolves global patterns of mushroom evolution.</title>
        <authorList>
            <person name="Varga T."/>
            <person name="Krizsan K."/>
            <person name="Foldi C."/>
            <person name="Dima B."/>
            <person name="Sanchez-Garcia M."/>
            <person name="Sanchez-Ramirez S."/>
            <person name="Szollosi G.J."/>
            <person name="Szarkandi J.G."/>
            <person name="Papp V."/>
            <person name="Albert L."/>
            <person name="Andreopoulos W."/>
            <person name="Angelini C."/>
            <person name="Antonin V."/>
            <person name="Barry K.W."/>
            <person name="Bougher N.L."/>
            <person name="Buchanan P."/>
            <person name="Buyck B."/>
            <person name="Bense V."/>
            <person name="Catcheside P."/>
            <person name="Chovatia M."/>
            <person name="Cooper J."/>
            <person name="Damon W."/>
            <person name="Desjardin D."/>
            <person name="Finy P."/>
            <person name="Geml J."/>
            <person name="Haridas S."/>
            <person name="Hughes K."/>
            <person name="Justo A."/>
            <person name="Karasinski D."/>
            <person name="Kautmanova I."/>
            <person name="Kiss B."/>
            <person name="Kocsube S."/>
            <person name="Kotiranta H."/>
            <person name="LaButti K.M."/>
            <person name="Lechner B.E."/>
            <person name="Liimatainen K."/>
            <person name="Lipzen A."/>
            <person name="Lukacs Z."/>
            <person name="Mihaltcheva S."/>
            <person name="Morgado L.N."/>
            <person name="Niskanen T."/>
            <person name="Noordeloos M.E."/>
            <person name="Ohm R.A."/>
            <person name="Ortiz-Santana B."/>
            <person name="Ovrebo C."/>
            <person name="Racz N."/>
            <person name="Riley R."/>
            <person name="Savchenko A."/>
            <person name="Shiryaev A."/>
            <person name="Soop K."/>
            <person name="Spirin V."/>
            <person name="Szebenyi C."/>
            <person name="Tomsovsky M."/>
            <person name="Tulloss R.E."/>
            <person name="Uehling J."/>
            <person name="Grigoriev I.V."/>
            <person name="Vagvolgyi C."/>
            <person name="Papp T."/>
            <person name="Martin F.M."/>
            <person name="Miettinen O."/>
            <person name="Hibbett D.S."/>
            <person name="Nagy L.G."/>
        </authorList>
    </citation>
    <scope>NUCLEOTIDE SEQUENCE [LARGE SCALE GENOMIC DNA]</scope>
    <source>
        <strain evidence="2 3">CBS 962.96</strain>
    </source>
</reference>
<feature type="compositionally biased region" description="Basic and acidic residues" evidence="1">
    <location>
        <begin position="339"/>
        <end position="355"/>
    </location>
</feature>
<gene>
    <name evidence="2" type="ORF">K435DRAFT_865120</name>
</gene>
<evidence type="ECO:0000313" key="2">
    <source>
        <dbReference type="EMBL" id="THU89595.1"/>
    </source>
</evidence>
<dbReference type="AlphaFoldDB" id="A0A4V4HE54"/>
<accession>A0A4V4HE54</accession>
<keyword evidence="3" id="KW-1185">Reference proteome</keyword>
<protein>
    <submittedName>
        <fullName evidence="2">Uncharacterized protein</fullName>
    </submittedName>
</protein>
<dbReference type="Proteomes" id="UP000297245">
    <property type="component" value="Unassembled WGS sequence"/>
</dbReference>